<protein>
    <submittedName>
        <fullName evidence="9">NAD(FAD)-dependent dehydrogenase</fullName>
    </submittedName>
</protein>
<keyword evidence="3" id="KW-0285">Flavoprotein</keyword>
<dbReference type="InterPro" id="IPR004099">
    <property type="entry name" value="Pyr_nucl-diS_OxRdtase_dimer"/>
</dbReference>
<evidence type="ECO:0000256" key="4">
    <source>
        <dbReference type="ARBA" id="ARBA00022827"/>
    </source>
</evidence>
<proteinExistence type="inferred from homology"/>
<dbReference type="GO" id="GO:0016491">
    <property type="term" value="F:oxidoreductase activity"/>
    <property type="evidence" value="ECO:0007669"/>
    <property type="project" value="UniProtKB-KW"/>
</dbReference>
<dbReference type="STRING" id="596152.DesU5LDRAFT_3820"/>
<gene>
    <name evidence="9" type="ORF">DesU5LDRAFT_3820</name>
</gene>
<dbReference type="SUPFAM" id="SSF55424">
    <property type="entry name" value="FAD/NAD-linked reductases, dimerisation (C-terminal) domain"/>
    <property type="match status" value="1"/>
</dbReference>
<organism evidence="9">
    <name type="scientific">Desulfovibrio sp. U5L</name>
    <dbReference type="NCBI Taxonomy" id="596152"/>
    <lineage>
        <taxon>Bacteria</taxon>
        <taxon>Pseudomonadati</taxon>
        <taxon>Thermodesulfobacteriota</taxon>
        <taxon>Desulfovibrionia</taxon>
        <taxon>Desulfovibrionales</taxon>
        <taxon>Desulfovibrionaceae</taxon>
        <taxon>Desulfovibrio</taxon>
    </lineage>
</organism>
<sequence length="456" mass="48816">MKTKLLIVGGSDAGISAGLRARELDREADVTVLLADDHPNFSICGLPFFLSGEVPDWRALAHRTTGELLRQGVRLLPRHRATAILPEAREVVATGPDAREVRLAYDKLIVATGAVSKRPRALVGRENPGVFPLRWMGDGLAIDEYVRHRKPTSVVIVGGGYIGMEMADAFTRRGLRVIVAGRSVLKTVDSPFGALIRAELERNGVRVVEAPVATVQAGEGSLLIATAAGFQTQADMVLVAAGAVPEVGLAEAAGIELGHSGAIKVTGKMETNLADVYAAGDCVETWHRLLGHPVYLPLGTTAHKQGRIAGENAVGGQRVFSGSLGTQVVKIFDLVVARTGLRDAEALAEGFSPLTVATEGWDHKNYYPGAQRLWLRVTGDKTTGRLLGAQILGHRQSEVAKRIDVVATAIFHGMRVADMEQLDLSYTPPLGSPWDPVQISAQAWCRAHSRDRGEPV</sequence>
<name>I2Q6M8_9BACT</name>
<keyword evidence="6" id="KW-0676">Redox-active center</keyword>
<evidence type="ECO:0000256" key="6">
    <source>
        <dbReference type="ARBA" id="ARBA00023284"/>
    </source>
</evidence>
<dbReference type="PRINTS" id="PR00368">
    <property type="entry name" value="FADPNR"/>
</dbReference>
<dbReference type="EMBL" id="JH600068">
    <property type="protein sequence ID" value="EIG55434.1"/>
    <property type="molecule type" value="Genomic_DNA"/>
</dbReference>
<evidence type="ECO:0000259" key="7">
    <source>
        <dbReference type="Pfam" id="PF02852"/>
    </source>
</evidence>
<dbReference type="HOGENOM" id="CLU_003291_1_3_7"/>
<accession>I2Q6M8</accession>
<dbReference type="PANTHER" id="PTHR43429">
    <property type="entry name" value="PYRIDINE NUCLEOTIDE-DISULFIDE OXIDOREDUCTASE DOMAIN-CONTAINING"/>
    <property type="match status" value="1"/>
</dbReference>
<evidence type="ECO:0000256" key="5">
    <source>
        <dbReference type="ARBA" id="ARBA00023002"/>
    </source>
</evidence>
<keyword evidence="4" id="KW-0274">FAD</keyword>
<dbReference type="eggNOG" id="COG0446">
    <property type="taxonomic scope" value="Bacteria"/>
</dbReference>
<comment type="similarity">
    <text evidence="2">Belongs to the class-III pyridine nucleotide-disulfide oxidoreductase family.</text>
</comment>
<dbReference type="InterPro" id="IPR036188">
    <property type="entry name" value="FAD/NAD-bd_sf"/>
</dbReference>
<reference evidence="9" key="1">
    <citation type="submission" date="2011-11" db="EMBL/GenBank/DDBJ databases">
        <title>Improved High-Quality Draft sequence of Desulfovibrio sp. U5L.</title>
        <authorList>
            <consortium name="US DOE Joint Genome Institute"/>
            <person name="Lucas S."/>
            <person name="Han J."/>
            <person name="Lapidus A."/>
            <person name="Cheng J.-F."/>
            <person name="Goodwin L."/>
            <person name="Pitluck S."/>
            <person name="Peters L."/>
            <person name="Ovchinnikova G."/>
            <person name="Held B."/>
            <person name="Detter J.C."/>
            <person name="Han C."/>
            <person name="Tapia R."/>
            <person name="Land M."/>
            <person name="Hauser L."/>
            <person name="Kyrpides N."/>
            <person name="Ivanova N."/>
            <person name="Pagani I."/>
            <person name="Gabster J."/>
            <person name="Walker C."/>
            <person name="Stolyar S."/>
            <person name="Stahl D."/>
            <person name="Arkin A."/>
            <person name="Dehal P."/>
            <person name="Hazen T."/>
            <person name="Woyke T."/>
        </authorList>
    </citation>
    <scope>NUCLEOTIDE SEQUENCE [LARGE SCALE GENOMIC DNA]</scope>
    <source>
        <strain evidence="9">U5L</strain>
    </source>
</reference>
<evidence type="ECO:0000259" key="8">
    <source>
        <dbReference type="Pfam" id="PF07992"/>
    </source>
</evidence>
<dbReference type="OrthoDB" id="9769238at2"/>
<dbReference type="AlphaFoldDB" id="I2Q6M8"/>
<evidence type="ECO:0000313" key="9">
    <source>
        <dbReference type="EMBL" id="EIG55434.1"/>
    </source>
</evidence>
<dbReference type="PANTHER" id="PTHR43429:SF1">
    <property type="entry name" value="NAD(P)H SULFUR OXIDOREDUCTASE (COA-DEPENDENT)"/>
    <property type="match status" value="1"/>
</dbReference>
<evidence type="ECO:0000256" key="2">
    <source>
        <dbReference type="ARBA" id="ARBA00009130"/>
    </source>
</evidence>
<feature type="domain" description="Pyridine nucleotide-disulphide oxidoreductase dimerisation" evidence="7">
    <location>
        <begin position="328"/>
        <end position="430"/>
    </location>
</feature>
<dbReference type="PRINTS" id="PR00411">
    <property type="entry name" value="PNDRDTASEI"/>
</dbReference>
<dbReference type="Gene3D" id="3.50.50.60">
    <property type="entry name" value="FAD/NAD(P)-binding domain"/>
    <property type="match status" value="2"/>
</dbReference>
<keyword evidence="5" id="KW-0560">Oxidoreductase</keyword>
<dbReference type="Pfam" id="PF07992">
    <property type="entry name" value="Pyr_redox_2"/>
    <property type="match status" value="1"/>
</dbReference>
<comment type="cofactor">
    <cofactor evidence="1">
        <name>FAD</name>
        <dbReference type="ChEBI" id="CHEBI:57692"/>
    </cofactor>
</comment>
<feature type="domain" description="FAD/NAD(P)-binding" evidence="8">
    <location>
        <begin position="4"/>
        <end position="306"/>
    </location>
</feature>
<dbReference type="Pfam" id="PF02852">
    <property type="entry name" value="Pyr_redox_dim"/>
    <property type="match status" value="1"/>
</dbReference>
<dbReference type="InterPro" id="IPR023753">
    <property type="entry name" value="FAD/NAD-binding_dom"/>
</dbReference>
<dbReference type="InterPro" id="IPR050260">
    <property type="entry name" value="FAD-bd_OxRdtase"/>
</dbReference>
<evidence type="ECO:0000256" key="1">
    <source>
        <dbReference type="ARBA" id="ARBA00001974"/>
    </source>
</evidence>
<evidence type="ECO:0000256" key="3">
    <source>
        <dbReference type="ARBA" id="ARBA00022630"/>
    </source>
</evidence>
<dbReference type="SUPFAM" id="SSF51905">
    <property type="entry name" value="FAD/NAD(P)-binding domain"/>
    <property type="match status" value="2"/>
</dbReference>
<dbReference type="InterPro" id="IPR016156">
    <property type="entry name" value="FAD/NAD-linked_Rdtase_dimer_sf"/>
</dbReference>